<organism evidence="1">
    <name type="scientific">marine metagenome</name>
    <dbReference type="NCBI Taxonomy" id="408172"/>
    <lineage>
        <taxon>unclassified sequences</taxon>
        <taxon>metagenomes</taxon>
        <taxon>ecological metagenomes</taxon>
    </lineage>
</organism>
<accession>A0A382TJM1</accession>
<name>A0A382TJM1_9ZZZZ</name>
<sequence length="46" mass="5103">MNEQKGAEFSDWSTSLSHWYTRAIAKAGGVPLLAPNLPEKNLARDM</sequence>
<gene>
    <name evidence="1" type="ORF">METZ01_LOCUS375168</name>
</gene>
<evidence type="ECO:0000313" key="1">
    <source>
        <dbReference type="EMBL" id="SVD22314.1"/>
    </source>
</evidence>
<reference evidence="1" key="1">
    <citation type="submission" date="2018-05" db="EMBL/GenBank/DDBJ databases">
        <authorList>
            <person name="Lanie J.A."/>
            <person name="Ng W.-L."/>
            <person name="Kazmierczak K.M."/>
            <person name="Andrzejewski T.M."/>
            <person name="Davidsen T.M."/>
            <person name="Wayne K.J."/>
            <person name="Tettelin H."/>
            <person name="Glass J.I."/>
            <person name="Rusch D."/>
            <person name="Podicherti R."/>
            <person name="Tsui H.-C.T."/>
            <person name="Winkler M.E."/>
        </authorList>
    </citation>
    <scope>NUCLEOTIDE SEQUENCE</scope>
</reference>
<dbReference type="AlphaFoldDB" id="A0A382TJM1"/>
<protein>
    <submittedName>
        <fullName evidence="1">Uncharacterized protein</fullName>
    </submittedName>
</protein>
<feature type="non-terminal residue" evidence="1">
    <location>
        <position position="46"/>
    </location>
</feature>
<proteinExistence type="predicted"/>
<dbReference type="EMBL" id="UINC01137150">
    <property type="protein sequence ID" value="SVD22314.1"/>
    <property type="molecule type" value="Genomic_DNA"/>
</dbReference>